<dbReference type="AlphaFoldDB" id="A0AA39TKG4"/>
<dbReference type="EMBL" id="JAUEPU010000027">
    <property type="protein sequence ID" value="KAK0492851.1"/>
    <property type="molecule type" value="Genomic_DNA"/>
</dbReference>
<reference evidence="1" key="1">
    <citation type="submission" date="2023-06" db="EMBL/GenBank/DDBJ databases">
        <authorList>
            <consortium name="Lawrence Berkeley National Laboratory"/>
            <person name="Ahrendt S."/>
            <person name="Sahu N."/>
            <person name="Indic B."/>
            <person name="Wong-Bajracharya J."/>
            <person name="Merenyi Z."/>
            <person name="Ke H.-M."/>
            <person name="Monk M."/>
            <person name="Kocsube S."/>
            <person name="Drula E."/>
            <person name="Lipzen A."/>
            <person name="Balint B."/>
            <person name="Henrissat B."/>
            <person name="Andreopoulos B."/>
            <person name="Martin F.M."/>
            <person name="Harder C.B."/>
            <person name="Rigling D."/>
            <person name="Ford K.L."/>
            <person name="Foster G.D."/>
            <person name="Pangilinan J."/>
            <person name="Papanicolaou A."/>
            <person name="Barry K."/>
            <person name="LaButti K."/>
            <person name="Viragh M."/>
            <person name="Koriabine M."/>
            <person name="Yan M."/>
            <person name="Riley R."/>
            <person name="Champramary S."/>
            <person name="Plett K.L."/>
            <person name="Tsai I.J."/>
            <person name="Slot J."/>
            <person name="Sipos G."/>
            <person name="Plett J."/>
            <person name="Nagy L.G."/>
            <person name="Grigoriev I.V."/>
        </authorList>
    </citation>
    <scope>NUCLEOTIDE SEQUENCE</scope>
    <source>
        <strain evidence="1">HWK02</strain>
    </source>
</reference>
<gene>
    <name evidence="1" type="ORF">EDD18DRAFT_1108463</name>
</gene>
<name>A0AA39TKG4_9AGAR</name>
<protein>
    <submittedName>
        <fullName evidence="1">Uncharacterized protein</fullName>
    </submittedName>
</protein>
<dbReference type="Proteomes" id="UP001175228">
    <property type="component" value="Unassembled WGS sequence"/>
</dbReference>
<comment type="caution">
    <text evidence="1">The sequence shown here is derived from an EMBL/GenBank/DDBJ whole genome shotgun (WGS) entry which is preliminary data.</text>
</comment>
<evidence type="ECO:0000313" key="2">
    <source>
        <dbReference type="Proteomes" id="UP001175228"/>
    </source>
</evidence>
<proteinExistence type="predicted"/>
<evidence type="ECO:0000313" key="1">
    <source>
        <dbReference type="EMBL" id="KAK0492851.1"/>
    </source>
</evidence>
<accession>A0AA39TKG4</accession>
<sequence>MFSLPDLQTLVDMASQTICGDTIEPSRMSDLWSREFWYLFLRNKWMEKATEEDKSKMEMGLQLVCLYAWQLLEHVMNPILLLPGNIVPEEEYDVDDSSVVLTEDQDIAIVGLIRGMVGHTFYLTADLVAIEEKTSIDSDHQCSPYHLTLAIMDTNES</sequence>
<keyword evidence="2" id="KW-1185">Reference proteome</keyword>
<organism evidence="1 2">
    <name type="scientific">Armillaria luteobubalina</name>
    <dbReference type="NCBI Taxonomy" id="153913"/>
    <lineage>
        <taxon>Eukaryota</taxon>
        <taxon>Fungi</taxon>
        <taxon>Dikarya</taxon>
        <taxon>Basidiomycota</taxon>
        <taxon>Agaricomycotina</taxon>
        <taxon>Agaricomycetes</taxon>
        <taxon>Agaricomycetidae</taxon>
        <taxon>Agaricales</taxon>
        <taxon>Marasmiineae</taxon>
        <taxon>Physalacriaceae</taxon>
        <taxon>Armillaria</taxon>
    </lineage>
</organism>